<evidence type="ECO:0000313" key="3">
    <source>
        <dbReference type="RefSeq" id="XP_033463026.1"/>
    </source>
</evidence>
<reference evidence="3" key="3">
    <citation type="submission" date="2025-08" db="UniProtKB">
        <authorList>
            <consortium name="RefSeq"/>
        </authorList>
    </citation>
    <scope>IDENTIFICATION</scope>
    <source>
        <strain evidence="3">CBS 342.82</strain>
    </source>
</reference>
<evidence type="ECO:0000313" key="2">
    <source>
        <dbReference type="Proteomes" id="UP000504637"/>
    </source>
</evidence>
<feature type="compositionally biased region" description="Basic and acidic residues" evidence="1">
    <location>
        <begin position="39"/>
        <end position="48"/>
    </location>
</feature>
<feature type="region of interest" description="Disordered" evidence="1">
    <location>
        <begin position="27"/>
        <end position="125"/>
    </location>
</feature>
<name>A0A6J3MDA0_9PEZI</name>
<feature type="compositionally biased region" description="Basic and acidic residues" evidence="1">
    <location>
        <begin position="86"/>
        <end position="95"/>
    </location>
</feature>
<accession>A0A6J3MDA0</accession>
<feature type="compositionally biased region" description="Basic and acidic residues" evidence="1">
    <location>
        <begin position="55"/>
        <end position="64"/>
    </location>
</feature>
<sequence length="411" mass="47340">MSSVRSVARRTLGTQWQTRWQSPVREFCSYPSRSSNQRPSRDDSDRKQIPTVRQIAEKAEREEQASSLVEQLFPEETKRYQAQKAVPRDVPKKTFDLQGPADSRRPEPTKLVETRKPLPPKQDLKQCKPDEGVLFVRNASVNLTQEDFLRVVPEGVHIEGWRTASTEFEQVVPLRDPNTLAHLGQYYLVFPTEEAAETYRYHAERLQRVAANNISTSELSPLPYPPGFQEDDVDIDNAIRSYTLALPSQPLQFLQLRWPFKPEVNHILKHKGKPLYQQRHGRTPFEVRFAMEGPQLSVGALRHVILEDGIERGQSWSGVDGGTPNILEWDPVHREVLLEDRERKPARAVKAGVKEVATRTMNPIFIISFPTKQIAQSFVCYWHRRTIEKKKISSWEMEFAFDAPIADVQLL</sequence>
<gene>
    <name evidence="3" type="ORF">K489DRAFT_376387</name>
</gene>
<dbReference type="OrthoDB" id="5332316at2759"/>
<keyword evidence="2" id="KW-1185">Reference proteome</keyword>
<dbReference type="Proteomes" id="UP000504637">
    <property type="component" value="Unplaced"/>
</dbReference>
<reference evidence="3" key="2">
    <citation type="submission" date="2020-04" db="EMBL/GenBank/DDBJ databases">
        <authorList>
            <consortium name="NCBI Genome Project"/>
        </authorList>
    </citation>
    <scope>NUCLEOTIDE SEQUENCE</scope>
    <source>
        <strain evidence="3">CBS 342.82</strain>
    </source>
</reference>
<proteinExistence type="predicted"/>
<evidence type="ECO:0000256" key="1">
    <source>
        <dbReference type="SAM" id="MobiDB-lite"/>
    </source>
</evidence>
<reference evidence="3" key="1">
    <citation type="submission" date="2020-01" db="EMBL/GenBank/DDBJ databases">
        <authorList>
            <consortium name="DOE Joint Genome Institute"/>
            <person name="Haridas S."/>
            <person name="Albert R."/>
            <person name="Binder M."/>
            <person name="Bloem J."/>
            <person name="Labutti K."/>
            <person name="Salamov A."/>
            <person name="Andreopoulos B."/>
            <person name="Baker S.E."/>
            <person name="Barry K."/>
            <person name="Bills G."/>
            <person name="Bluhm B.H."/>
            <person name="Cannon C."/>
            <person name="Castanera R."/>
            <person name="Culley D.E."/>
            <person name="Daum C."/>
            <person name="Ezra D."/>
            <person name="Gonzalez J.B."/>
            <person name="Henrissat B."/>
            <person name="Kuo A."/>
            <person name="Liang C."/>
            <person name="Lipzen A."/>
            <person name="Lutzoni F."/>
            <person name="Magnuson J."/>
            <person name="Mondo S."/>
            <person name="Nolan M."/>
            <person name="Ohm R."/>
            <person name="Pangilinan J."/>
            <person name="Park H.-J."/>
            <person name="Ramirez L."/>
            <person name="Alfaro M."/>
            <person name="Sun H."/>
            <person name="Tritt A."/>
            <person name="Yoshinaga Y."/>
            <person name="Zwiers L.-H."/>
            <person name="Turgeon B.G."/>
            <person name="Goodwin S.B."/>
            <person name="Spatafora J.W."/>
            <person name="Crous P.W."/>
            <person name="Grigoriev I.V."/>
        </authorList>
    </citation>
    <scope>NUCLEOTIDE SEQUENCE</scope>
    <source>
        <strain evidence="3">CBS 342.82</strain>
    </source>
</reference>
<dbReference type="GeneID" id="54361704"/>
<dbReference type="RefSeq" id="XP_033463026.1">
    <property type="nucleotide sequence ID" value="XM_033603904.1"/>
</dbReference>
<organism evidence="3">
    <name type="scientific">Dissoconium aciculare CBS 342.82</name>
    <dbReference type="NCBI Taxonomy" id="1314786"/>
    <lineage>
        <taxon>Eukaryota</taxon>
        <taxon>Fungi</taxon>
        <taxon>Dikarya</taxon>
        <taxon>Ascomycota</taxon>
        <taxon>Pezizomycotina</taxon>
        <taxon>Dothideomycetes</taxon>
        <taxon>Dothideomycetidae</taxon>
        <taxon>Mycosphaerellales</taxon>
        <taxon>Dissoconiaceae</taxon>
        <taxon>Dissoconium</taxon>
    </lineage>
</organism>
<protein>
    <submittedName>
        <fullName evidence="3">Uncharacterized protein</fullName>
    </submittedName>
</protein>
<dbReference type="AlphaFoldDB" id="A0A6J3MDA0"/>
<feature type="compositionally biased region" description="Basic and acidic residues" evidence="1">
    <location>
        <begin position="102"/>
        <end position="125"/>
    </location>
</feature>